<gene>
    <name evidence="2" type="ORF">BN980_GECA12s03398g</name>
</gene>
<feature type="compositionally biased region" description="Polar residues" evidence="1">
    <location>
        <begin position="66"/>
        <end position="75"/>
    </location>
</feature>
<feature type="region of interest" description="Disordered" evidence="1">
    <location>
        <begin position="66"/>
        <end position="89"/>
    </location>
</feature>
<proteinExistence type="predicted"/>
<organism evidence="2 3">
    <name type="scientific">Geotrichum candidum</name>
    <name type="common">Oospora lactis</name>
    <name type="synonym">Dipodascus geotrichum</name>
    <dbReference type="NCBI Taxonomy" id="1173061"/>
    <lineage>
        <taxon>Eukaryota</taxon>
        <taxon>Fungi</taxon>
        <taxon>Dikarya</taxon>
        <taxon>Ascomycota</taxon>
        <taxon>Saccharomycotina</taxon>
        <taxon>Dipodascomycetes</taxon>
        <taxon>Dipodascales</taxon>
        <taxon>Dipodascaceae</taxon>
        <taxon>Geotrichum</taxon>
    </lineage>
</organism>
<evidence type="ECO:0000313" key="2">
    <source>
        <dbReference type="EMBL" id="CDO55860.1"/>
    </source>
</evidence>
<keyword evidence="3" id="KW-1185">Reference proteome</keyword>
<dbReference type="AlphaFoldDB" id="A0A0J9XF31"/>
<dbReference type="EMBL" id="CCBN010000012">
    <property type="protein sequence ID" value="CDO55860.1"/>
    <property type="molecule type" value="Genomic_DNA"/>
</dbReference>
<protein>
    <submittedName>
        <fullName evidence="2">Uncharacterized protein</fullName>
    </submittedName>
</protein>
<name>A0A0J9XF31_GEOCN</name>
<evidence type="ECO:0000313" key="3">
    <source>
        <dbReference type="Proteomes" id="UP000242525"/>
    </source>
</evidence>
<reference evidence="2" key="1">
    <citation type="submission" date="2014-03" db="EMBL/GenBank/DDBJ databases">
        <authorList>
            <person name="Casaregola S."/>
        </authorList>
    </citation>
    <scope>NUCLEOTIDE SEQUENCE [LARGE SCALE GENOMIC DNA]</scope>
    <source>
        <strain evidence="2">CLIB 918</strain>
    </source>
</reference>
<dbReference type="Proteomes" id="UP000242525">
    <property type="component" value="Unassembled WGS sequence"/>
</dbReference>
<sequence>MPKVASTLDTIININNDNLQGPEEKHTLSGQNPSCLQLLDLDVLRQHCDKVERLFLSERRLYKRLSQTNKENQQRQSHHMSSNSSSNIDDNNSANSFQLYFQEYRHLLLQLDAIAEHILLPKSGPDPHLPLPSFCVEDSTLESGLQEANNNKQDNRGLFHNLENPYACPGWAPALINNIYEPYLDLTHERQTFNETEDQEDYSPTMCLISSMSDVAINHKLEMSDWECDWVLVILEGASLDYSKVDVSLLDQVMPYPKTGSKTVYFNPVIQHLPYIAAERMTLPTSIFFSSRKICAVAAPPDKCTTRTILKPISAPHITDCTNTTYEPIIIARSKFNMRYSKNIPRLVEFAHAAETKLGLRIKQPTGY</sequence>
<comment type="caution">
    <text evidence="2">The sequence shown here is derived from an EMBL/GenBank/DDBJ whole genome shotgun (WGS) entry which is preliminary data.</text>
</comment>
<evidence type="ECO:0000256" key="1">
    <source>
        <dbReference type="SAM" id="MobiDB-lite"/>
    </source>
</evidence>
<accession>A0A0J9XF31</accession>